<sequence>MPTPLDHEFVRAAARAADRSVAPLAADPDEEPAGLPHRALARRVKTLVAAYRSPDSALHGSGGAVAAATTHLRALRATQTSTGLFAGGDNVQSPPDSGFTVNDVCDAHVLAAGAGPELHDVTAALAEIAGAASGSLLTGGVHTPNHRWELSAALARLHRSFPDDRLLARIEEWLSEGVDIDAEGLYSERSANYAAHVSNPSLLLLAEVLGRTDLLDAVERNLATTLDLIRPDGTVETVLSRRQDQKHPFPLAPYLPHYRLLAIRTGRGDFARAARLAAAGGIDDPDLLAETLLTPDLCRVLPEPDAETLPRDRYLTTARLAARASATAHTVVYGGSDVPEHRRIRSGLACNPTFLRLFAGDAVLDAVRLSRGFFDLGPFRAAGMEQPADHRYRLTETLTAAYYQPLPPDLRRDDAAYRMADEGRFSAAMAFPERPRDEVSHTTRVEVDLRDDGADLRIDISGPRVPWALELTFRPGGVPEGAVPLGDGRWCLTTGPMTYRVGDDEIRIEADVEAGEPLAGPERSDVLRYDPGQDYTVVGGTDATTGNRVYIGGLGPHTLTVALRAHRPGPGITGAGRPDPTPAVRSR</sequence>
<evidence type="ECO:0000313" key="3">
    <source>
        <dbReference type="Proteomes" id="UP000679629"/>
    </source>
</evidence>
<proteinExistence type="predicted"/>
<name>A0ABX8FJS4_9ACTN</name>
<accession>A0ABX8FJS4</accession>
<dbReference type="Proteomes" id="UP000679629">
    <property type="component" value="Chromosome"/>
</dbReference>
<organism evidence="2 3">
    <name type="scientific">Streptomyces koelreuteriae</name>
    <dbReference type="NCBI Taxonomy" id="2838015"/>
    <lineage>
        <taxon>Bacteria</taxon>
        <taxon>Bacillati</taxon>
        <taxon>Actinomycetota</taxon>
        <taxon>Actinomycetes</taxon>
        <taxon>Kitasatosporales</taxon>
        <taxon>Streptomycetaceae</taxon>
        <taxon>Streptomyces</taxon>
    </lineage>
</organism>
<reference evidence="3" key="1">
    <citation type="submission" date="2021-05" db="EMBL/GenBank/DDBJ databases">
        <title>Direct Submission.</title>
        <authorList>
            <person name="Li K."/>
            <person name="Gao J."/>
        </authorList>
    </citation>
    <scope>NUCLEOTIDE SEQUENCE [LARGE SCALE GENOMIC DNA]</scope>
    <source>
        <strain evidence="3">MG62</strain>
    </source>
</reference>
<evidence type="ECO:0000313" key="2">
    <source>
        <dbReference type="EMBL" id="QWB21324.1"/>
    </source>
</evidence>
<dbReference type="EMBL" id="CP075896">
    <property type="protein sequence ID" value="QWB21324.1"/>
    <property type="molecule type" value="Genomic_DNA"/>
</dbReference>
<gene>
    <name evidence="2" type="ORF">KJK29_01380</name>
</gene>
<protein>
    <submittedName>
        <fullName evidence="2">Uncharacterized protein</fullName>
    </submittedName>
</protein>
<feature type="region of interest" description="Disordered" evidence="1">
    <location>
        <begin position="568"/>
        <end position="587"/>
    </location>
</feature>
<evidence type="ECO:0000256" key="1">
    <source>
        <dbReference type="SAM" id="MobiDB-lite"/>
    </source>
</evidence>
<dbReference type="RefSeq" id="WP_215116736.1">
    <property type="nucleotide sequence ID" value="NZ_CP075896.1"/>
</dbReference>
<keyword evidence="3" id="KW-1185">Reference proteome</keyword>